<accession>A0A1Y1IMV8</accession>
<sequence length="499" mass="54591">MHLPVSYPRSLLPDLGPDLWELVFSKLGRHPKDIVPLGAVCKGWQSILNNVTWKVLCLQHAPGLVEELGYNVGTEVPPGGWRGLYKFMVYCPGLNYPTFRPVCQGDTLRDLYSWEDGCGHVETRSRGFCTGYGASGKLSLAASVAQDNIFFSALCPHRQAINLPVFQNCHPALSACRGIVKNFKTSELAKSSGAAAHLSKVGAIGAGTARETNDIQGDEAGPDGGASSLRCPYCTESTFALGKDCLRNRHSDYDEFFDRSPEFRDREDNVDSASDSDDGLVRSALMTGFVCLNGHIMLGAGGRVQGGGKLVLGSGKGLELEPSNAVRFLSEYTPGKEGINVKEGVNFARGLNLDQLVLAESRLSSLLREWPSVRKEGSLQYWAFSPDVFVELKQAPKSICDLLTGDLPEEFRGIVWRYVTEGRPGLQQCKVLLEDALTAAGSARRTEWIHAALSEIGLSDPSMFPDPDSVNSYIKDPRSFTIEEVCEQQELAREGIEYW</sequence>
<dbReference type="PANTHER" id="PTHR31348:SF4">
    <property type="entry name" value="PHYTOCHROME A-ASSOCIATED F-BOX PROTEIN"/>
    <property type="match status" value="1"/>
</dbReference>
<name>A0A1Y1IMV8_KLENI</name>
<gene>
    <name evidence="1" type="ORF">KFL_005800060</name>
</gene>
<reference evidence="1 2" key="1">
    <citation type="journal article" date="2014" name="Nat. Commun.">
        <title>Klebsormidium flaccidum genome reveals primary factors for plant terrestrial adaptation.</title>
        <authorList>
            <person name="Hori K."/>
            <person name="Maruyama F."/>
            <person name="Fujisawa T."/>
            <person name="Togashi T."/>
            <person name="Yamamoto N."/>
            <person name="Seo M."/>
            <person name="Sato S."/>
            <person name="Yamada T."/>
            <person name="Mori H."/>
            <person name="Tajima N."/>
            <person name="Moriyama T."/>
            <person name="Ikeuchi M."/>
            <person name="Watanabe M."/>
            <person name="Wada H."/>
            <person name="Kobayashi K."/>
            <person name="Saito M."/>
            <person name="Masuda T."/>
            <person name="Sasaki-Sekimoto Y."/>
            <person name="Mashiguchi K."/>
            <person name="Awai K."/>
            <person name="Shimojima M."/>
            <person name="Masuda S."/>
            <person name="Iwai M."/>
            <person name="Nobusawa T."/>
            <person name="Narise T."/>
            <person name="Kondo S."/>
            <person name="Saito H."/>
            <person name="Sato R."/>
            <person name="Murakawa M."/>
            <person name="Ihara Y."/>
            <person name="Oshima-Yamada Y."/>
            <person name="Ohtaka K."/>
            <person name="Satoh M."/>
            <person name="Sonobe K."/>
            <person name="Ishii M."/>
            <person name="Ohtani R."/>
            <person name="Kanamori-Sato M."/>
            <person name="Honoki R."/>
            <person name="Miyazaki D."/>
            <person name="Mochizuki H."/>
            <person name="Umetsu J."/>
            <person name="Higashi K."/>
            <person name="Shibata D."/>
            <person name="Kamiya Y."/>
            <person name="Sato N."/>
            <person name="Nakamura Y."/>
            <person name="Tabata S."/>
            <person name="Ida S."/>
            <person name="Kurokawa K."/>
            <person name="Ohta H."/>
        </authorList>
    </citation>
    <scope>NUCLEOTIDE SEQUENCE [LARGE SCALE GENOMIC DNA]</scope>
    <source>
        <strain evidence="1 2">NIES-2285</strain>
    </source>
</reference>
<dbReference type="STRING" id="105231.A0A1Y1IMV8"/>
<evidence type="ECO:0000313" key="1">
    <source>
        <dbReference type="EMBL" id="GAQ89947.1"/>
    </source>
</evidence>
<proteinExistence type="predicted"/>
<dbReference type="SUPFAM" id="SSF81383">
    <property type="entry name" value="F-box domain"/>
    <property type="match status" value="1"/>
</dbReference>
<dbReference type="InterPro" id="IPR036047">
    <property type="entry name" value="F-box-like_dom_sf"/>
</dbReference>
<dbReference type="CDD" id="cd09917">
    <property type="entry name" value="F-box_SF"/>
    <property type="match status" value="1"/>
</dbReference>
<dbReference type="PANTHER" id="PTHR31348">
    <property type="entry name" value="EID1-LIKE F-BOX PROTEIN 2-RELATED"/>
    <property type="match status" value="1"/>
</dbReference>
<protein>
    <submittedName>
        <fullName evidence="1">F-box family protein</fullName>
    </submittedName>
</protein>
<dbReference type="OrthoDB" id="730977at2759"/>
<dbReference type="Proteomes" id="UP000054558">
    <property type="component" value="Unassembled WGS sequence"/>
</dbReference>
<organism evidence="1 2">
    <name type="scientific">Klebsormidium nitens</name>
    <name type="common">Green alga</name>
    <name type="synonym">Ulothrix nitens</name>
    <dbReference type="NCBI Taxonomy" id="105231"/>
    <lineage>
        <taxon>Eukaryota</taxon>
        <taxon>Viridiplantae</taxon>
        <taxon>Streptophyta</taxon>
        <taxon>Klebsormidiophyceae</taxon>
        <taxon>Klebsormidiales</taxon>
        <taxon>Klebsormidiaceae</taxon>
        <taxon>Klebsormidium</taxon>
    </lineage>
</organism>
<dbReference type="InterPro" id="IPR040267">
    <property type="entry name" value="EID1-like"/>
</dbReference>
<dbReference type="EMBL" id="DF237529">
    <property type="protein sequence ID" value="GAQ89947.1"/>
    <property type="molecule type" value="Genomic_DNA"/>
</dbReference>
<dbReference type="GO" id="GO:0005634">
    <property type="term" value="C:nucleus"/>
    <property type="evidence" value="ECO:0000318"/>
    <property type="project" value="GO_Central"/>
</dbReference>
<dbReference type="AlphaFoldDB" id="A0A1Y1IMV8"/>
<keyword evidence="2" id="KW-1185">Reference proteome</keyword>
<evidence type="ECO:0000313" key="2">
    <source>
        <dbReference type="Proteomes" id="UP000054558"/>
    </source>
</evidence>